<accession>A0A840Y686</accession>
<keyword evidence="4" id="KW-1185">Reference proteome</keyword>
<comment type="caution">
    <text evidence="3">The sequence shown here is derived from an EMBL/GenBank/DDBJ whole genome shotgun (WGS) entry which is preliminary data.</text>
</comment>
<protein>
    <submittedName>
        <fullName evidence="3">Transposase</fullName>
    </submittedName>
</protein>
<proteinExistence type="predicted"/>
<dbReference type="InterPro" id="IPR003346">
    <property type="entry name" value="Transposase_20"/>
</dbReference>
<dbReference type="NCBIfam" id="NF033542">
    <property type="entry name" value="transpos_IS110"/>
    <property type="match status" value="1"/>
</dbReference>
<dbReference type="GO" id="GO:0006313">
    <property type="term" value="P:DNA transposition"/>
    <property type="evidence" value="ECO:0007669"/>
    <property type="project" value="InterPro"/>
</dbReference>
<dbReference type="InterPro" id="IPR047650">
    <property type="entry name" value="Transpos_IS110"/>
</dbReference>
<dbReference type="EMBL" id="JACIJD010000087">
    <property type="protein sequence ID" value="MBB5696668.1"/>
    <property type="molecule type" value="Genomic_DNA"/>
</dbReference>
<dbReference type="Proteomes" id="UP000580654">
    <property type="component" value="Unassembled WGS sequence"/>
</dbReference>
<feature type="domain" description="Transposase IS116/IS110/IS902 C-terminal" evidence="2">
    <location>
        <begin position="235"/>
        <end position="312"/>
    </location>
</feature>
<dbReference type="GO" id="GO:0004803">
    <property type="term" value="F:transposase activity"/>
    <property type="evidence" value="ECO:0007669"/>
    <property type="project" value="InterPro"/>
</dbReference>
<dbReference type="InterPro" id="IPR002525">
    <property type="entry name" value="Transp_IS110-like_N"/>
</dbReference>
<evidence type="ECO:0000259" key="2">
    <source>
        <dbReference type="Pfam" id="PF02371"/>
    </source>
</evidence>
<sequence length="357" mass="38420">MNETSPSTDIVIGVDTHKFTHAAVAITALGARLGTMTIPASSKGYQALLAWAQSLGSVRAFGIEGTGSYGAGLCRFLCEQGYPVFEVNRPNRQLRHQKGKDDALDAESAARSVLAGQATALPKSGTSTVEMIHHLKVARDTAVKGRSQAMQTLKAIIVSAPSALREQLDPLIGKMTLLRHLAALRPGPLTSTTASAKTSLRAIARRWLTLNEEIKTHDAHLEQLTGQLAPELVKAHGMGVGTAAEMLLLVGDNRERIRSEAAMAKLCGACPIPASSGKTTRHRLNRGGNRQANAALYRVVIVRMRAHQPTLDYVKRRTAEGKSKPEIIRCLKRFVAREIFGYLCRSPGPAQPTLSAT</sequence>
<dbReference type="AlphaFoldDB" id="A0A840Y686"/>
<dbReference type="Pfam" id="PF01548">
    <property type="entry name" value="DEDD_Tnp_IS110"/>
    <property type="match status" value="1"/>
</dbReference>
<dbReference type="RefSeq" id="WP_184522307.1">
    <property type="nucleotide sequence ID" value="NZ_JACIJD010000087.1"/>
</dbReference>
<dbReference type="PANTHER" id="PTHR33055">
    <property type="entry name" value="TRANSPOSASE FOR INSERTION SEQUENCE ELEMENT IS1111A"/>
    <property type="match status" value="1"/>
</dbReference>
<evidence type="ECO:0000313" key="3">
    <source>
        <dbReference type="EMBL" id="MBB5696668.1"/>
    </source>
</evidence>
<organism evidence="3 4">
    <name type="scientific">Muricoccus pecuniae</name>
    <dbReference type="NCBI Taxonomy" id="693023"/>
    <lineage>
        <taxon>Bacteria</taxon>
        <taxon>Pseudomonadati</taxon>
        <taxon>Pseudomonadota</taxon>
        <taxon>Alphaproteobacteria</taxon>
        <taxon>Acetobacterales</taxon>
        <taxon>Roseomonadaceae</taxon>
        <taxon>Muricoccus</taxon>
    </lineage>
</organism>
<dbReference type="Pfam" id="PF02371">
    <property type="entry name" value="Transposase_20"/>
    <property type="match status" value="1"/>
</dbReference>
<name>A0A840Y686_9PROT</name>
<reference evidence="3 4" key="1">
    <citation type="submission" date="2020-08" db="EMBL/GenBank/DDBJ databases">
        <title>Genomic Encyclopedia of Type Strains, Phase IV (KMG-IV): sequencing the most valuable type-strain genomes for metagenomic binning, comparative biology and taxonomic classification.</title>
        <authorList>
            <person name="Goeker M."/>
        </authorList>
    </citation>
    <scope>NUCLEOTIDE SEQUENCE [LARGE SCALE GENOMIC DNA]</scope>
    <source>
        <strain evidence="3 4">DSM 25622</strain>
    </source>
</reference>
<gene>
    <name evidence="3" type="ORF">FHS87_004742</name>
</gene>
<dbReference type="PANTHER" id="PTHR33055:SF16">
    <property type="entry name" value="TRANSPOSASE FOR INSERTION SEQUENCE ELEMENT IS1547"/>
    <property type="match status" value="1"/>
</dbReference>
<dbReference type="GO" id="GO:0003677">
    <property type="term" value="F:DNA binding"/>
    <property type="evidence" value="ECO:0007669"/>
    <property type="project" value="InterPro"/>
</dbReference>
<evidence type="ECO:0000313" key="4">
    <source>
        <dbReference type="Proteomes" id="UP000580654"/>
    </source>
</evidence>
<evidence type="ECO:0000259" key="1">
    <source>
        <dbReference type="Pfam" id="PF01548"/>
    </source>
</evidence>
<feature type="domain" description="Transposase IS110-like N-terminal" evidence="1">
    <location>
        <begin position="12"/>
        <end position="156"/>
    </location>
</feature>